<dbReference type="KEGG" id="pbap:Pla133_41640"/>
<keyword evidence="11" id="KW-1185">Reference proteome</keyword>
<keyword evidence="2 7" id="KW-0055">Arginine biosynthesis</keyword>
<feature type="domain" description="Semialdehyde dehydrogenase NAD-binding" evidence="9">
    <location>
        <begin position="5"/>
        <end position="138"/>
    </location>
</feature>
<sequence length="346" mass="36014">MNTKSAAILGASGYAGRELRALIEAHPALELAAAMSARPGQAPEPPALPVDPPIDALDLDRLDGVDVVFLCTPHGTSAPLALAALERGARVVDLSADFRLRDAAQYERVYGQPHTAPELLAEAVYGLTEFARERVPGAQLVANPGCYPTSALLALKPLLEADLLEPAAPMVVDAKSGLTGAGRSASATTHFGNVHENFRAYGVGVHRHGPEICQEAGNDRVVFTAHLLPILRGILSTIYLQPRAGVGAGDIAAALSARYRDEPFVTVYERGLPELDRVQRTNQCHLGVAAHGPLVCVVSAIDNLLKGAAGQALQNANLLLGLPEGTGLGPAHGQHTATAVAPGGLQ</sequence>
<proteinExistence type="inferred from homology"/>
<dbReference type="Gene3D" id="3.30.360.10">
    <property type="entry name" value="Dihydrodipicolinate Reductase, domain 2"/>
    <property type="match status" value="1"/>
</dbReference>
<comment type="function">
    <text evidence="7">Catalyzes the NADPH-dependent reduction of N-acetyl-5-glutamyl phosphate to yield N-acetyl-L-glutamate 5-semialdehyde.</text>
</comment>
<evidence type="ECO:0000313" key="11">
    <source>
        <dbReference type="Proteomes" id="UP000316921"/>
    </source>
</evidence>
<evidence type="ECO:0000313" key="10">
    <source>
        <dbReference type="EMBL" id="QDU69048.1"/>
    </source>
</evidence>
<dbReference type="SUPFAM" id="SSF51735">
    <property type="entry name" value="NAD(P)-binding Rossmann-fold domains"/>
    <property type="match status" value="1"/>
</dbReference>
<dbReference type="PROSITE" id="PS01224">
    <property type="entry name" value="ARGC"/>
    <property type="match status" value="1"/>
</dbReference>
<dbReference type="GO" id="GO:0003942">
    <property type="term" value="F:N-acetyl-gamma-glutamyl-phosphate reductase activity"/>
    <property type="evidence" value="ECO:0007669"/>
    <property type="project" value="UniProtKB-UniRule"/>
</dbReference>
<dbReference type="CDD" id="cd23934">
    <property type="entry name" value="AGPR_1_C"/>
    <property type="match status" value="1"/>
</dbReference>
<dbReference type="Proteomes" id="UP000316921">
    <property type="component" value="Chromosome"/>
</dbReference>
<dbReference type="Gene3D" id="3.40.50.720">
    <property type="entry name" value="NAD(P)-binding Rossmann-like Domain"/>
    <property type="match status" value="1"/>
</dbReference>
<dbReference type="InterPro" id="IPR058924">
    <property type="entry name" value="AGPR_dimerisation_dom"/>
</dbReference>
<gene>
    <name evidence="7 10" type="primary">argC</name>
    <name evidence="10" type="ORF">Pla133_41640</name>
</gene>
<dbReference type="InterPro" id="IPR023013">
    <property type="entry name" value="AGPR_AS"/>
</dbReference>
<evidence type="ECO:0000256" key="2">
    <source>
        <dbReference type="ARBA" id="ARBA00022571"/>
    </source>
</evidence>
<evidence type="ECO:0000256" key="5">
    <source>
        <dbReference type="ARBA" id="ARBA00023002"/>
    </source>
</evidence>
<dbReference type="CDD" id="cd17895">
    <property type="entry name" value="AGPR_1_N"/>
    <property type="match status" value="1"/>
</dbReference>
<dbReference type="InterPro" id="IPR036291">
    <property type="entry name" value="NAD(P)-bd_dom_sf"/>
</dbReference>
<dbReference type="HAMAP" id="MF_00150">
    <property type="entry name" value="ArgC_type1"/>
    <property type="match status" value="1"/>
</dbReference>
<comment type="catalytic activity">
    <reaction evidence="6 7">
        <text>N-acetyl-L-glutamate 5-semialdehyde + phosphate + NADP(+) = N-acetyl-L-glutamyl 5-phosphate + NADPH + H(+)</text>
        <dbReference type="Rhea" id="RHEA:21588"/>
        <dbReference type="ChEBI" id="CHEBI:15378"/>
        <dbReference type="ChEBI" id="CHEBI:29123"/>
        <dbReference type="ChEBI" id="CHEBI:43474"/>
        <dbReference type="ChEBI" id="CHEBI:57783"/>
        <dbReference type="ChEBI" id="CHEBI:57936"/>
        <dbReference type="ChEBI" id="CHEBI:58349"/>
        <dbReference type="EC" id="1.2.1.38"/>
    </reaction>
</comment>
<dbReference type="EMBL" id="CP036287">
    <property type="protein sequence ID" value="QDU69048.1"/>
    <property type="molecule type" value="Genomic_DNA"/>
</dbReference>
<dbReference type="InterPro" id="IPR000706">
    <property type="entry name" value="AGPR_type-1"/>
</dbReference>
<dbReference type="NCBIfam" id="TIGR01850">
    <property type="entry name" value="argC"/>
    <property type="match status" value="1"/>
</dbReference>
<reference evidence="10 11" key="1">
    <citation type="submission" date="2019-02" db="EMBL/GenBank/DDBJ databases">
        <title>Deep-cultivation of Planctomycetes and their phenomic and genomic characterization uncovers novel biology.</title>
        <authorList>
            <person name="Wiegand S."/>
            <person name="Jogler M."/>
            <person name="Boedeker C."/>
            <person name="Pinto D."/>
            <person name="Vollmers J."/>
            <person name="Rivas-Marin E."/>
            <person name="Kohn T."/>
            <person name="Peeters S.H."/>
            <person name="Heuer A."/>
            <person name="Rast P."/>
            <person name="Oberbeckmann S."/>
            <person name="Bunk B."/>
            <person name="Jeske O."/>
            <person name="Meyerdierks A."/>
            <person name="Storesund J.E."/>
            <person name="Kallscheuer N."/>
            <person name="Luecker S."/>
            <person name="Lage O.M."/>
            <person name="Pohl T."/>
            <person name="Merkel B.J."/>
            <person name="Hornburger P."/>
            <person name="Mueller R.-W."/>
            <person name="Bruemmer F."/>
            <person name="Labrenz M."/>
            <person name="Spormann A.M."/>
            <person name="Op den Camp H."/>
            <person name="Overmann J."/>
            <person name="Amann R."/>
            <person name="Jetten M.S.M."/>
            <person name="Mascher T."/>
            <person name="Medema M.H."/>
            <person name="Devos D.P."/>
            <person name="Kaster A.-K."/>
            <person name="Ovreas L."/>
            <person name="Rohde M."/>
            <person name="Galperin M.Y."/>
            <person name="Jogler C."/>
        </authorList>
    </citation>
    <scope>NUCLEOTIDE SEQUENCE [LARGE SCALE GENOMIC DNA]</scope>
    <source>
        <strain evidence="10 11">Pla133</strain>
    </source>
</reference>
<dbReference type="SUPFAM" id="SSF55347">
    <property type="entry name" value="Glyceraldehyde-3-phosphate dehydrogenase-like, C-terminal domain"/>
    <property type="match status" value="1"/>
</dbReference>
<comment type="pathway">
    <text evidence="1 7">Amino-acid biosynthesis; L-arginine biosynthesis; N(2)-acetyl-L-ornithine from L-glutamate: step 3/4.</text>
</comment>
<dbReference type="PANTHER" id="PTHR32338">
    <property type="entry name" value="N-ACETYL-GAMMA-GLUTAMYL-PHOSPHATE REDUCTASE, CHLOROPLASTIC-RELATED-RELATED"/>
    <property type="match status" value="1"/>
</dbReference>
<evidence type="ECO:0000256" key="8">
    <source>
        <dbReference type="PROSITE-ProRule" id="PRU10010"/>
    </source>
</evidence>
<dbReference type="EC" id="1.2.1.38" evidence="7"/>
<evidence type="ECO:0000259" key="9">
    <source>
        <dbReference type="SMART" id="SM00859"/>
    </source>
</evidence>
<comment type="subcellular location">
    <subcellularLocation>
        <location evidence="7">Cytoplasm</location>
    </subcellularLocation>
</comment>
<organism evidence="10 11">
    <name type="scientific">Engelhardtia mirabilis</name>
    <dbReference type="NCBI Taxonomy" id="2528011"/>
    <lineage>
        <taxon>Bacteria</taxon>
        <taxon>Pseudomonadati</taxon>
        <taxon>Planctomycetota</taxon>
        <taxon>Planctomycetia</taxon>
        <taxon>Planctomycetia incertae sedis</taxon>
        <taxon>Engelhardtia</taxon>
    </lineage>
</organism>
<dbReference type="Pfam" id="PF01118">
    <property type="entry name" value="Semialdhyde_dh"/>
    <property type="match status" value="1"/>
</dbReference>
<keyword evidence="5 7" id="KW-0560">Oxidoreductase</keyword>
<dbReference type="Pfam" id="PF22698">
    <property type="entry name" value="Semialdhyde_dhC_1"/>
    <property type="match status" value="1"/>
</dbReference>
<evidence type="ECO:0000256" key="7">
    <source>
        <dbReference type="HAMAP-Rule" id="MF_00150"/>
    </source>
</evidence>
<evidence type="ECO:0000256" key="6">
    <source>
        <dbReference type="ARBA" id="ARBA00050557"/>
    </source>
</evidence>
<evidence type="ECO:0000256" key="3">
    <source>
        <dbReference type="ARBA" id="ARBA00022605"/>
    </source>
</evidence>
<dbReference type="AlphaFoldDB" id="A0A518BQ06"/>
<dbReference type="FunFam" id="3.30.360.10:FF:000014">
    <property type="entry name" value="N-acetyl-gamma-glutamyl-phosphate reductase"/>
    <property type="match status" value="1"/>
</dbReference>
<dbReference type="GO" id="GO:0006526">
    <property type="term" value="P:L-arginine biosynthetic process"/>
    <property type="evidence" value="ECO:0007669"/>
    <property type="project" value="UniProtKB-UniRule"/>
</dbReference>
<keyword evidence="3 7" id="KW-0028">Amino-acid biosynthesis</keyword>
<keyword evidence="4 7" id="KW-0521">NADP</keyword>
<dbReference type="PANTHER" id="PTHR32338:SF10">
    <property type="entry name" value="N-ACETYL-GAMMA-GLUTAMYL-PHOSPHATE REDUCTASE, CHLOROPLASTIC-RELATED"/>
    <property type="match status" value="1"/>
</dbReference>
<keyword evidence="7" id="KW-0963">Cytoplasm</keyword>
<dbReference type="UniPathway" id="UPA00068">
    <property type="reaction ID" value="UER00108"/>
</dbReference>
<dbReference type="InterPro" id="IPR050085">
    <property type="entry name" value="AGPR"/>
</dbReference>
<accession>A0A518BQ06</accession>
<dbReference type="SMART" id="SM00859">
    <property type="entry name" value="Semialdhyde_dh"/>
    <property type="match status" value="1"/>
</dbReference>
<dbReference type="InterPro" id="IPR000534">
    <property type="entry name" value="Semialdehyde_DH_NAD-bd"/>
</dbReference>
<dbReference type="GO" id="GO:0051287">
    <property type="term" value="F:NAD binding"/>
    <property type="evidence" value="ECO:0007669"/>
    <property type="project" value="InterPro"/>
</dbReference>
<protein>
    <recommendedName>
        <fullName evidence="7">N-acetyl-gamma-glutamyl-phosphate reductase</fullName>
        <shortName evidence="7">AGPR</shortName>
        <ecNumber evidence="7">1.2.1.38</ecNumber>
    </recommendedName>
    <alternativeName>
        <fullName evidence="7">N-acetyl-glutamate semialdehyde dehydrogenase</fullName>
        <shortName evidence="7">NAGSA dehydrogenase</shortName>
    </alternativeName>
</protein>
<evidence type="ECO:0000256" key="1">
    <source>
        <dbReference type="ARBA" id="ARBA00004862"/>
    </source>
</evidence>
<name>A0A518BQ06_9BACT</name>
<feature type="active site" evidence="7 8">
    <location>
        <position position="146"/>
    </location>
</feature>
<dbReference type="GO" id="GO:0005737">
    <property type="term" value="C:cytoplasm"/>
    <property type="evidence" value="ECO:0007669"/>
    <property type="project" value="UniProtKB-SubCell"/>
</dbReference>
<evidence type="ECO:0000256" key="4">
    <source>
        <dbReference type="ARBA" id="ARBA00022857"/>
    </source>
</evidence>
<comment type="similarity">
    <text evidence="7">Belongs to the NAGSA dehydrogenase family. Type 1 subfamily.</text>
</comment>
<dbReference type="GO" id="GO:0070401">
    <property type="term" value="F:NADP+ binding"/>
    <property type="evidence" value="ECO:0007669"/>
    <property type="project" value="InterPro"/>
</dbReference>
<dbReference type="RefSeq" id="WP_145068592.1">
    <property type="nucleotide sequence ID" value="NZ_CP036287.1"/>
</dbReference>